<evidence type="ECO:0000313" key="4">
    <source>
        <dbReference type="Proteomes" id="UP001499959"/>
    </source>
</evidence>
<dbReference type="InterPro" id="IPR011008">
    <property type="entry name" value="Dimeric_a/b-barrel"/>
</dbReference>
<evidence type="ECO:0000259" key="2">
    <source>
        <dbReference type="Pfam" id="PF03795"/>
    </source>
</evidence>
<dbReference type="InterPro" id="IPR005545">
    <property type="entry name" value="YCII"/>
</dbReference>
<dbReference type="PANTHER" id="PTHR35174:SF3">
    <property type="entry name" value="BLL7171 PROTEIN"/>
    <property type="match status" value="1"/>
</dbReference>
<dbReference type="SUPFAM" id="SSF54909">
    <property type="entry name" value="Dimeric alpha+beta barrel"/>
    <property type="match status" value="1"/>
</dbReference>
<organism evidence="3 4">
    <name type="scientific">Lysobacter hankyongensis</name>
    <dbReference type="NCBI Taxonomy" id="1176535"/>
    <lineage>
        <taxon>Bacteria</taxon>
        <taxon>Pseudomonadati</taxon>
        <taxon>Pseudomonadota</taxon>
        <taxon>Gammaproteobacteria</taxon>
        <taxon>Lysobacterales</taxon>
        <taxon>Lysobacteraceae</taxon>
        <taxon>Lysobacter</taxon>
    </lineage>
</organism>
<comment type="similarity">
    <text evidence="1">Belongs to the YciI family.</text>
</comment>
<feature type="domain" description="YCII-related" evidence="2">
    <location>
        <begin position="14"/>
        <end position="128"/>
    </location>
</feature>
<dbReference type="PANTHER" id="PTHR35174">
    <property type="entry name" value="BLL7171 PROTEIN-RELATED"/>
    <property type="match status" value="1"/>
</dbReference>
<gene>
    <name evidence="3" type="ORF">GCM10023307_15900</name>
</gene>
<sequence length="137" mass="15064">MGVPVATAREASPMQYLLLVYTDPELMATLPPAEYDRLMHGCITHADELRAGGCLLGSQQLEAPATARTVRVREGAARVTDGPFAETKELLAGFNLIEADSLDDAVRIAHEFPWIRYGSIEVRPVRDFEAVRRRVGA</sequence>
<reference evidence="4" key="1">
    <citation type="journal article" date="2019" name="Int. J. Syst. Evol. Microbiol.">
        <title>The Global Catalogue of Microorganisms (GCM) 10K type strain sequencing project: providing services to taxonomists for standard genome sequencing and annotation.</title>
        <authorList>
            <consortium name="The Broad Institute Genomics Platform"/>
            <consortium name="The Broad Institute Genome Sequencing Center for Infectious Disease"/>
            <person name="Wu L."/>
            <person name="Ma J."/>
        </authorList>
    </citation>
    <scope>NUCLEOTIDE SEQUENCE [LARGE SCALE GENOMIC DNA]</scope>
    <source>
        <strain evidence="4">JCM 18204</strain>
    </source>
</reference>
<comment type="caution">
    <text evidence="3">The sequence shown here is derived from an EMBL/GenBank/DDBJ whole genome shotgun (WGS) entry which is preliminary data.</text>
</comment>
<proteinExistence type="inferred from homology"/>
<protein>
    <submittedName>
        <fullName evidence="3">YciI family protein</fullName>
    </submittedName>
</protein>
<dbReference type="Proteomes" id="UP001499959">
    <property type="component" value="Unassembled WGS sequence"/>
</dbReference>
<dbReference type="EMBL" id="BAABJE010000005">
    <property type="protein sequence ID" value="GAA4791340.1"/>
    <property type="molecule type" value="Genomic_DNA"/>
</dbReference>
<name>A0ABP9BAA1_9GAMM</name>
<dbReference type="Gene3D" id="3.30.70.1060">
    <property type="entry name" value="Dimeric alpha+beta barrel"/>
    <property type="match status" value="1"/>
</dbReference>
<evidence type="ECO:0000256" key="1">
    <source>
        <dbReference type="ARBA" id="ARBA00007689"/>
    </source>
</evidence>
<dbReference type="Pfam" id="PF03795">
    <property type="entry name" value="YCII"/>
    <property type="match status" value="1"/>
</dbReference>
<keyword evidence="4" id="KW-1185">Reference proteome</keyword>
<accession>A0ABP9BAA1</accession>
<evidence type="ECO:0000313" key="3">
    <source>
        <dbReference type="EMBL" id="GAA4791340.1"/>
    </source>
</evidence>